<feature type="transmembrane region" description="Helical" evidence="12">
    <location>
        <begin position="530"/>
        <end position="550"/>
    </location>
</feature>
<dbReference type="Pfam" id="PF00664">
    <property type="entry name" value="ABC_membrane"/>
    <property type="match status" value="2"/>
</dbReference>
<dbReference type="PANTHER" id="PTHR24223:SF399">
    <property type="entry name" value="ABC TRANSPORTER ATNG"/>
    <property type="match status" value="1"/>
</dbReference>
<evidence type="ECO:0000259" key="13">
    <source>
        <dbReference type="PROSITE" id="PS50893"/>
    </source>
</evidence>
<gene>
    <name evidence="15" type="ORF">BGW36DRAFT_343933</name>
</gene>
<feature type="transmembrane region" description="Helical" evidence="12">
    <location>
        <begin position="410"/>
        <end position="432"/>
    </location>
</feature>
<dbReference type="Pfam" id="PF00005">
    <property type="entry name" value="ABC_tran"/>
    <property type="match status" value="2"/>
</dbReference>
<evidence type="ECO:0000256" key="8">
    <source>
        <dbReference type="ARBA" id="ARBA00022989"/>
    </source>
</evidence>
<feature type="transmembrane region" description="Helical" evidence="12">
    <location>
        <begin position="73"/>
        <end position="93"/>
    </location>
</feature>
<feature type="compositionally biased region" description="Basic and acidic residues" evidence="11">
    <location>
        <begin position="879"/>
        <end position="888"/>
    </location>
</feature>
<keyword evidence="9 12" id="KW-0472">Membrane</keyword>
<feature type="transmembrane region" description="Helical" evidence="12">
    <location>
        <begin position="950"/>
        <end position="974"/>
    </location>
</feature>
<dbReference type="Pfam" id="PF24357">
    <property type="entry name" value="TMD0_ABC"/>
    <property type="match status" value="1"/>
</dbReference>
<dbReference type="CDD" id="cd03250">
    <property type="entry name" value="ABCC_MRP_domain1"/>
    <property type="match status" value="1"/>
</dbReference>
<dbReference type="InterPro" id="IPR056227">
    <property type="entry name" value="TMD0_ABC"/>
</dbReference>
<keyword evidence="8 12" id="KW-1133">Transmembrane helix</keyword>
<evidence type="ECO:0000259" key="14">
    <source>
        <dbReference type="PROSITE" id="PS50929"/>
    </source>
</evidence>
<protein>
    <submittedName>
        <fullName evidence="15">ABC transporter</fullName>
    </submittedName>
</protein>
<dbReference type="InterPro" id="IPR027417">
    <property type="entry name" value="P-loop_NTPase"/>
</dbReference>
<feature type="transmembrane region" description="Helical" evidence="12">
    <location>
        <begin position="1045"/>
        <end position="1067"/>
    </location>
</feature>
<sequence>MNIMPTAKDICGDSSFGPQVRTQNCRGGFDFTVLFEESVLSLVPAALLLVIAPFRLAHLYGQDVKLRPAALHTFKLLAISVFACLQLALLLLWCLSKNTIFPSVSITSAVLGLISAFVIALLSHLEHNKSIRPSFLTSLYILVTLVFDIARARTHWLLRQHDAVAATLAAIVALKLAILLLESVEKRSILISIYRNSSTESTSGLFNRALFCWLNPLLLKGFMSILSVDDLFPISENLSSIQVTEQIQAGWSKSDKRGKNAFAKTVVLSFKWPFLGTVVPRICVVALKLVQPFLIQESINYINNPIVLGSQNTGYGLIAAYGLVYLCIAVFTGWYQHLTFRLVTMIRGGLVGVIFRKMLELNISDVQESSALTLMSTDVERIAETWNFVNELWASLIQALIAVWLLERQLGVVCVYPVLISLAASLSSFWIARYIATRQKVWIEAIQKRVNLTAELLGSIKVVKMLGFSFKLSQIVQNMRVAELDLSKRYRRLSVTNTCLTNLPNIIIPVITFTAFAVSGHNGINVSQAFTSLSILSLITSPIANMIYAIPQLYSALGCFQRIQEYIQKEPRHDSRQLIMPFDRKQSYAQLEPSASTYNQMELQSLKRPAHESDTEASTTICKSMVAIRDGSFGWHKTGPATVQGIDLQLSGPSLTIVVGPVGCGKSTLLKSILGETFNLTGSLNILSLESAFCDQIPWIKSGTLRENIIGHLEFDDVWYKAIIYACALDTDFQQLPDGDQTTVGSKGMKLSGGQRQRLSIARASYARKQLAIFDDVLSGLDALTEEKVCNRLLGRHGLLRKSGTAVILATHSVNYLSLADHIVILNSDGRIAKQGTFEQLSTSGRYLDGLARHERTLGIKDNEGLPQVPTSTTSLRSSEPRSASRDAHRQEGDWSVYRFYGASMGWWRLAFYATSIVSSSTFSGLQTIWLSMWSQSNDEGSRLDYWLSIYGLFALCNALALIIACFYFMVIIVPRSSQHLHWSALKIAMSAPLSFFTRIDTGIIVNHFSQDMRLLDMTLPNAMISASFQLVNTIWSFILTSIAVWYMVIPIPFLVGLVYGIQKFYLRTSRQLRLLDLETKAPLYSHFIESLSGLATLRAFGWSEAAFEKNFQLLDISQKPFYLLLCVQRWLTLVLDIVVAIVAVLLISLAVALRSQINPGFLGVAMVNVMNLSTALTNLVNFWTLLETSLGAVRRIKDFTENTESENLAGEDQIPPPEWPVKGDLALIGISAAYNSNDTPVLSNITLSVTHGQRVAVCGRTGSGKSSLLLALLRMIDLTEGTIMIDGVDTSRIPRDFLRSKFVTLPQDYFSLAGTVRFNADPLGQASDEQIIAALEQVQLWKLIRTKGGLDVNMDGSLFSHGQIQLFSLARAMLQENPILILDEPTSSVDTDTEELIQRLLRERFNNHTIIMIAHRLKSVANYDKIAVLDGGKLAEFDSPDALLSRPSIFRSLYEAC</sequence>
<dbReference type="InterPro" id="IPR011527">
    <property type="entry name" value="ABC1_TM_dom"/>
</dbReference>
<dbReference type="EMBL" id="JAJTJA010000008">
    <property type="protein sequence ID" value="KAH8694908.1"/>
    <property type="molecule type" value="Genomic_DNA"/>
</dbReference>
<dbReference type="Gene3D" id="1.20.1560.10">
    <property type="entry name" value="ABC transporter type 1, transmembrane domain"/>
    <property type="match status" value="2"/>
</dbReference>
<dbReference type="InterPro" id="IPR050173">
    <property type="entry name" value="ABC_transporter_C-like"/>
</dbReference>
<feature type="domain" description="ABC transporter" evidence="13">
    <location>
        <begin position="628"/>
        <end position="854"/>
    </location>
</feature>
<dbReference type="CDD" id="cd03244">
    <property type="entry name" value="ABCC_MRP_domain2"/>
    <property type="match status" value="1"/>
</dbReference>
<feature type="transmembrane region" description="Helical" evidence="12">
    <location>
        <begin position="99"/>
        <end position="122"/>
    </location>
</feature>
<accession>A0AAD4KKI1</accession>
<evidence type="ECO:0000256" key="9">
    <source>
        <dbReference type="ARBA" id="ARBA00023136"/>
    </source>
</evidence>
<feature type="transmembrane region" description="Helical" evidence="12">
    <location>
        <begin position="205"/>
        <end position="228"/>
    </location>
</feature>
<keyword evidence="6" id="KW-0547">Nucleotide-binding</keyword>
<keyword evidence="7" id="KW-0067">ATP-binding</keyword>
<dbReference type="CDD" id="cd18580">
    <property type="entry name" value="ABC_6TM_ABCC_D2"/>
    <property type="match status" value="1"/>
</dbReference>
<dbReference type="GO" id="GO:0005886">
    <property type="term" value="C:plasma membrane"/>
    <property type="evidence" value="ECO:0007669"/>
    <property type="project" value="UniProtKB-SubCell"/>
</dbReference>
<evidence type="ECO:0000256" key="12">
    <source>
        <dbReference type="SAM" id="Phobius"/>
    </source>
</evidence>
<feature type="domain" description="ABC transporter" evidence="13">
    <location>
        <begin position="1226"/>
        <end position="1457"/>
    </location>
</feature>
<dbReference type="SUPFAM" id="SSF52540">
    <property type="entry name" value="P-loop containing nucleoside triphosphate hydrolases"/>
    <property type="match status" value="2"/>
</dbReference>
<keyword evidence="4" id="KW-1003">Cell membrane</keyword>
<evidence type="ECO:0000256" key="4">
    <source>
        <dbReference type="ARBA" id="ARBA00022475"/>
    </source>
</evidence>
<dbReference type="Proteomes" id="UP001201262">
    <property type="component" value="Unassembled WGS sequence"/>
</dbReference>
<keyword evidence="16" id="KW-1185">Reference proteome</keyword>
<dbReference type="GO" id="GO:0140359">
    <property type="term" value="F:ABC-type transporter activity"/>
    <property type="evidence" value="ECO:0007669"/>
    <property type="project" value="InterPro"/>
</dbReference>
<dbReference type="GO" id="GO:0016887">
    <property type="term" value="F:ATP hydrolysis activity"/>
    <property type="evidence" value="ECO:0007669"/>
    <property type="project" value="InterPro"/>
</dbReference>
<comment type="subcellular location">
    <subcellularLocation>
        <location evidence="1">Cell membrane</location>
        <topology evidence="1">Multi-pass membrane protein</topology>
    </subcellularLocation>
</comment>
<keyword evidence="5 12" id="KW-0812">Transmembrane</keyword>
<comment type="caution">
    <text evidence="15">The sequence shown here is derived from an EMBL/GenBank/DDBJ whole genome shotgun (WGS) entry which is preliminary data.</text>
</comment>
<evidence type="ECO:0000256" key="2">
    <source>
        <dbReference type="ARBA" id="ARBA00009726"/>
    </source>
</evidence>
<evidence type="ECO:0000256" key="5">
    <source>
        <dbReference type="ARBA" id="ARBA00022692"/>
    </source>
</evidence>
<dbReference type="PANTHER" id="PTHR24223">
    <property type="entry name" value="ATP-BINDING CASSETTE SUB-FAMILY C"/>
    <property type="match status" value="1"/>
</dbReference>
<feature type="transmembrane region" description="Helical" evidence="12">
    <location>
        <begin position="164"/>
        <end position="184"/>
    </location>
</feature>
<evidence type="ECO:0000256" key="3">
    <source>
        <dbReference type="ARBA" id="ARBA00022448"/>
    </source>
</evidence>
<feature type="transmembrane region" description="Helical" evidence="12">
    <location>
        <begin position="1131"/>
        <end position="1154"/>
    </location>
</feature>
<comment type="similarity">
    <text evidence="2">Belongs to the ABC transporter superfamily. ABCC family. Conjugate transporter (TC 3.A.1.208) subfamily.</text>
</comment>
<dbReference type="InterPro" id="IPR044746">
    <property type="entry name" value="ABCC_6TM_D1"/>
</dbReference>
<evidence type="ECO:0000313" key="15">
    <source>
        <dbReference type="EMBL" id="KAH8694908.1"/>
    </source>
</evidence>
<feature type="transmembrane region" description="Helical" evidence="12">
    <location>
        <begin position="314"/>
        <end position="335"/>
    </location>
</feature>
<dbReference type="PROSITE" id="PS00211">
    <property type="entry name" value="ABC_TRANSPORTER_1"/>
    <property type="match status" value="2"/>
</dbReference>
<proteinExistence type="inferred from homology"/>
<dbReference type="PROSITE" id="PS50893">
    <property type="entry name" value="ABC_TRANSPORTER_2"/>
    <property type="match status" value="2"/>
</dbReference>
<dbReference type="PROSITE" id="PS50929">
    <property type="entry name" value="ABC_TM1F"/>
    <property type="match status" value="2"/>
</dbReference>
<name>A0AAD4KKI1_9EURO</name>
<dbReference type="InterPro" id="IPR044726">
    <property type="entry name" value="ABCC_6TM_D2"/>
</dbReference>
<feature type="transmembrane region" description="Helical" evidence="12">
    <location>
        <begin position="1166"/>
        <end position="1187"/>
    </location>
</feature>
<dbReference type="Gene3D" id="3.40.50.300">
    <property type="entry name" value="P-loop containing nucleotide triphosphate hydrolases"/>
    <property type="match status" value="2"/>
</dbReference>
<feature type="region of interest" description="Disordered" evidence="11">
    <location>
        <begin position="862"/>
        <end position="888"/>
    </location>
</feature>
<feature type="transmembrane region" description="Helical" evidence="12">
    <location>
        <begin position="910"/>
        <end position="930"/>
    </location>
</feature>
<evidence type="ECO:0000256" key="7">
    <source>
        <dbReference type="ARBA" id="ARBA00022840"/>
    </source>
</evidence>
<keyword evidence="10" id="KW-0325">Glycoprotein</keyword>
<dbReference type="SUPFAM" id="SSF90123">
    <property type="entry name" value="ABC transporter transmembrane region"/>
    <property type="match status" value="2"/>
</dbReference>
<dbReference type="InterPro" id="IPR017871">
    <property type="entry name" value="ABC_transporter-like_CS"/>
</dbReference>
<reference evidence="15" key="1">
    <citation type="submission" date="2021-12" db="EMBL/GenBank/DDBJ databases">
        <title>Convergent genome expansion in fungi linked to evolution of root-endophyte symbiosis.</title>
        <authorList>
            <consortium name="DOE Joint Genome Institute"/>
            <person name="Ke Y.-H."/>
            <person name="Bonito G."/>
            <person name="Liao H.-L."/>
            <person name="Looney B."/>
            <person name="Rojas-Flechas A."/>
            <person name="Nash J."/>
            <person name="Hameed K."/>
            <person name="Schadt C."/>
            <person name="Martin F."/>
            <person name="Crous P.W."/>
            <person name="Miettinen O."/>
            <person name="Magnuson J.K."/>
            <person name="Labbe J."/>
            <person name="Jacobson D."/>
            <person name="Doktycz M.J."/>
            <person name="Veneault-Fourrey C."/>
            <person name="Kuo A."/>
            <person name="Mondo S."/>
            <person name="Calhoun S."/>
            <person name="Riley R."/>
            <person name="Ohm R."/>
            <person name="LaButti K."/>
            <person name="Andreopoulos B."/>
            <person name="Pangilinan J."/>
            <person name="Nolan M."/>
            <person name="Tritt A."/>
            <person name="Clum A."/>
            <person name="Lipzen A."/>
            <person name="Daum C."/>
            <person name="Barry K."/>
            <person name="Grigoriev I.V."/>
            <person name="Vilgalys R."/>
        </authorList>
    </citation>
    <scope>NUCLEOTIDE SEQUENCE</scope>
    <source>
        <strain evidence="15">PMI_201</strain>
    </source>
</reference>
<evidence type="ECO:0000256" key="11">
    <source>
        <dbReference type="SAM" id="MobiDB-lite"/>
    </source>
</evidence>
<evidence type="ECO:0000256" key="6">
    <source>
        <dbReference type="ARBA" id="ARBA00022741"/>
    </source>
</evidence>
<dbReference type="InterPro" id="IPR003593">
    <property type="entry name" value="AAA+_ATPase"/>
</dbReference>
<dbReference type="FunFam" id="1.20.1560.10:FF:000055">
    <property type="entry name" value="ABC multidrug transporter (Eurofung)"/>
    <property type="match status" value="1"/>
</dbReference>
<feature type="transmembrane region" description="Helical" evidence="12">
    <location>
        <begin position="134"/>
        <end position="152"/>
    </location>
</feature>
<dbReference type="CDD" id="cd18579">
    <property type="entry name" value="ABC_6TM_ABCC_D1"/>
    <property type="match status" value="1"/>
</dbReference>
<dbReference type="SMART" id="SM00382">
    <property type="entry name" value="AAA"/>
    <property type="match status" value="2"/>
</dbReference>
<feature type="domain" description="ABC transmembrane type-1" evidence="14">
    <location>
        <begin position="282"/>
        <end position="555"/>
    </location>
</feature>
<feature type="transmembrane region" description="Helical" evidence="12">
    <location>
        <begin position="499"/>
        <end position="518"/>
    </location>
</feature>
<feature type="domain" description="ABC transmembrane type-1" evidence="14">
    <location>
        <begin position="920"/>
        <end position="1189"/>
    </location>
</feature>
<evidence type="ECO:0000256" key="10">
    <source>
        <dbReference type="ARBA" id="ARBA00023180"/>
    </source>
</evidence>
<feature type="transmembrane region" description="Helical" evidence="12">
    <location>
        <begin position="385"/>
        <end position="404"/>
    </location>
</feature>
<dbReference type="InterPro" id="IPR036640">
    <property type="entry name" value="ABC1_TM_sf"/>
</dbReference>
<dbReference type="GeneID" id="70243450"/>
<evidence type="ECO:0000313" key="16">
    <source>
        <dbReference type="Proteomes" id="UP001201262"/>
    </source>
</evidence>
<keyword evidence="3" id="KW-0813">Transport</keyword>
<dbReference type="GO" id="GO:0005524">
    <property type="term" value="F:ATP binding"/>
    <property type="evidence" value="ECO:0007669"/>
    <property type="project" value="UniProtKB-KW"/>
</dbReference>
<dbReference type="FunFam" id="3.40.50.300:FF:000838">
    <property type="entry name" value="ABC multidrug transporter (Eurofung)"/>
    <property type="match status" value="1"/>
</dbReference>
<dbReference type="InterPro" id="IPR003439">
    <property type="entry name" value="ABC_transporter-like_ATP-bd"/>
</dbReference>
<organism evidence="15 16">
    <name type="scientific">Talaromyces proteolyticus</name>
    <dbReference type="NCBI Taxonomy" id="1131652"/>
    <lineage>
        <taxon>Eukaryota</taxon>
        <taxon>Fungi</taxon>
        <taxon>Dikarya</taxon>
        <taxon>Ascomycota</taxon>
        <taxon>Pezizomycotina</taxon>
        <taxon>Eurotiomycetes</taxon>
        <taxon>Eurotiomycetidae</taxon>
        <taxon>Eurotiales</taxon>
        <taxon>Trichocomaceae</taxon>
        <taxon>Talaromyces</taxon>
        <taxon>Talaromyces sect. Bacilispori</taxon>
    </lineage>
</organism>
<evidence type="ECO:0000256" key="1">
    <source>
        <dbReference type="ARBA" id="ARBA00004651"/>
    </source>
</evidence>
<feature type="transmembrane region" description="Helical" evidence="12">
    <location>
        <begin position="39"/>
        <end position="61"/>
    </location>
</feature>
<feature type="compositionally biased region" description="Polar residues" evidence="11">
    <location>
        <begin position="869"/>
        <end position="878"/>
    </location>
</feature>
<dbReference type="FunFam" id="1.20.1560.10:FF:000066">
    <property type="entry name" value="ABC multidrug transporter (Eurofung)"/>
    <property type="match status" value="1"/>
</dbReference>
<dbReference type="RefSeq" id="XP_046070050.1">
    <property type="nucleotide sequence ID" value="XM_046213163.1"/>
</dbReference>